<organism evidence="2 3">
    <name type="scientific">Penicillium cosmopolitanum</name>
    <dbReference type="NCBI Taxonomy" id="1131564"/>
    <lineage>
        <taxon>Eukaryota</taxon>
        <taxon>Fungi</taxon>
        <taxon>Dikarya</taxon>
        <taxon>Ascomycota</taxon>
        <taxon>Pezizomycotina</taxon>
        <taxon>Eurotiomycetes</taxon>
        <taxon>Eurotiomycetidae</taxon>
        <taxon>Eurotiales</taxon>
        <taxon>Aspergillaceae</taxon>
        <taxon>Penicillium</taxon>
    </lineage>
</organism>
<reference evidence="2" key="2">
    <citation type="journal article" date="2023" name="IMA Fungus">
        <title>Comparative genomic study of the Penicillium genus elucidates a diverse pangenome and 15 lateral gene transfer events.</title>
        <authorList>
            <person name="Petersen C."/>
            <person name="Sorensen T."/>
            <person name="Nielsen M.R."/>
            <person name="Sondergaard T.E."/>
            <person name="Sorensen J.L."/>
            <person name="Fitzpatrick D.A."/>
            <person name="Frisvad J.C."/>
            <person name="Nielsen K.L."/>
        </authorList>
    </citation>
    <scope>NUCLEOTIDE SEQUENCE</scope>
    <source>
        <strain evidence="2">IBT 29677</strain>
    </source>
</reference>
<keyword evidence="1" id="KW-0812">Transmembrane</keyword>
<keyword evidence="3" id="KW-1185">Reference proteome</keyword>
<evidence type="ECO:0000313" key="3">
    <source>
        <dbReference type="Proteomes" id="UP001147747"/>
    </source>
</evidence>
<dbReference type="Proteomes" id="UP001147747">
    <property type="component" value="Unassembled WGS sequence"/>
</dbReference>
<reference evidence="2" key="1">
    <citation type="submission" date="2022-12" db="EMBL/GenBank/DDBJ databases">
        <authorList>
            <person name="Petersen C."/>
        </authorList>
    </citation>
    <scope>NUCLEOTIDE SEQUENCE</scope>
    <source>
        <strain evidence="2">IBT 29677</strain>
    </source>
</reference>
<feature type="transmembrane region" description="Helical" evidence="1">
    <location>
        <begin position="44"/>
        <end position="62"/>
    </location>
</feature>
<keyword evidence="1" id="KW-0472">Membrane</keyword>
<evidence type="ECO:0000313" key="2">
    <source>
        <dbReference type="EMBL" id="KAJ5376972.1"/>
    </source>
</evidence>
<accession>A0A9W9SE61</accession>
<dbReference type="EMBL" id="JAPZBU010000012">
    <property type="protein sequence ID" value="KAJ5376972.1"/>
    <property type="molecule type" value="Genomic_DNA"/>
</dbReference>
<proteinExistence type="predicted"/>
<comment type="caution">
    <text evidence="2">The sequence shown here is derived from an EMBL/GenBank/DDBJ whole genome shotgun (WGS) entry which is preliminary data.</text>
</comment>
<dbReference type="OrthoDB" id="5402816at2759"/>
<sequence length="83" mass="9622">MAYLRYSQQLRHSMAVIHPSAVRSVQVGDEFVKRNWASREPGPILVFCIVFVVGVLILALIIQKSVKDRREERAKWEITEIKD</sequence>
<name>A0A9W9SE61_9EURO</name>
<dbReference type="GeneID" id="81377475"/>
<dbReference type="AlphaFoldDB" id="A0A9W9SE61"/>
<dbReference type="RefSeq" id="XP_056482002.1">
    <property type="nucleotide sequence ID" value="XM_056638495.1"/>
</dbReference>
<protein>
    <submittedName>
        <fullName evidence="2">Uncharacterized protein</fullName>
    </submittedName>
</protein>
<evidence type="ECO:0000256" key="1">
    <source>
        <dbReference type="SAM" id="Phobius"/>
    </source>
</evidence>
<keyword evidence="1" id="KW-1133">Transmembrane helix</keyword>
<gene>
    <name evidence="2" type="ORF">N7509_013858</name>
</gene>